<keyword evidence="1" id="KW-0472">Membrane</keyword>
<accession>A0A0A0IET5</accession>
<feature type="transmembrane region" description="Helical" evidence="1">
    <location>
        <begin position="166"/>
        <end position="184"/>
    </location>
</feature>
<feature type="transmembrane region" description="Helical" evidence="1">
    <location>
        <begin position="136"/>
        <end position="154"/>
    </location>
</feature>
<keyword evidence="1" id="KW-0812">Transmembrane</keyword>
<name>A0A0A0IET5_CLONO</name>
<proteinExistence type="predicted"/>
<keyword evidence="1" id="KW-1133">Transmembrane helix</keyword>
<dbReference type="OrthoDB" id="1933724at2"/>
<protein>
    <submittedName>
        <fullName evidence="2">Membrane protein</fullName>
    </submittedName>
</protein>
<dbReference type="EMBL" id="JENJ01000003">
    <property type="protein sequence ID" value="KGM98100.1"/>
    <property type="molecule type" value="Genomic_DNA"/>
</dbReference>
<organism evidence="2 3">
    <name type="scientific">Clostridium novyi A str. 4552</name>
    <dbReference type="NCBI Taxonomy" id="1444289"/>
    <lineage>
        <taxon>Bacteria</taxon>
        <taxon>Bacillati</taxon>
        <taxon>Bacillota</taxon>
        <taxon>Clostridia</taxon>
        <taxon>Eubacteriales</taxon>
        <taxon>Clostridiaceae</taxon>
        <taxon>Clostridium</taxon>
    </lineage>
</organism>
<reference evidence="2 3" key="1">
    <citation type="submission" date="2014-01" db="EMBL/GenBank/DDBJ databases">
        <title>Plasmidome dynamics in the species complex Clostridium novyi sensu lato converts strains of independent lineages into distinctly different pathogens.</title>
        <authorList>
            <person name="Skarin H."/>
            <person name="Segerman B."/>
        </authorList>
    </citation>
    <scope>NUCLEOTIDE SEQUENCE [LARGE SCALE GENOMIC DNA]</scope>
    <source>
        <strain evidence="2 3">4552</strain>
    </source>
</reference>
<evidence type="ECO:0000256" key="1">
    <source>
        <dbReference type="SAM" id="Phobius"/>
    </source>
</evidence>
<feature type="transmembrane region" description="Helical" evidence="1">
    <location>
        <begin position="34"/>
        <end position="55"/>
    </location>
</feature>
<dbReference type="Proteomes" id="UP000030012">
    <property type="component" value="Unassembled WGS sequence"/>
</dbReference>
<gene>
    <name evidence="2" type="ORF">Z968_01080</name>
</gene>
<feature type="transmembrane region" description="Helical" evidence="1">
    <location>
        <begin position="67"/>
        <end position="88"/>
    </location>
</feature>
<dbReference type="AlphaFoldDB" id="A0A0A0IET5"/>
<sequence>MKGYIYLVLLIFMLFIIYKGFKENLNKSPHKIKLICIFVFGIMFIRYVTLFGFFFVPNIRYLYLFKWNYFLNLLAIPIIGLIVIYIFKRDYKIKFSLIFPISIAVSILYGFIVNTYNLIVKVDIIYGYYMRLENGAYIYIGYMLINIILIIITINIYKSNLDKRGIILVIVSSMITVLETLFFIIGKGIFIELIIGDVLWILTLDYGVSKLKKSGK</sequence>
<feature type="transmembrane region" description="Helical" evidence="1">
    <location>
        <begin position="95"/>
        <end position="116"/>
    </location>
</feature>
<evidence type="ECO:0000313" key="3">
    <source>
        <dbReference type="Proteomes" id="UP000030012"/>
    </source>
</evidence>
<feature type="transmembrane region" description="Helical" evidence="1">
    <location>
        <begin position="6"/>
        <end position="22"/>
    </location>
</feature>
<evidence type="ECO:0000313" key="2">
    <source>
        <dbReference type="EMBL" id="KGM98100.1"/>
    </source>
</evidence>
<comment type="caution">
    <text evidence="2">The sequence shown here is derived from an EMBL/GenBank/DDBJ whole genome shotgun (WGS) entry which is preliminary data.</text>
</comment>